<evidence type="ECO:0000256" key="7">
    <source>
        <dbReference type="SAM" id="Phobius"/>
    </source>
</evidence>
<accession>A0ABR1VM18</accession>
<feature type="transmembrane region" description="Helical" evidence="7">
    <location>
        <begin position="80"/>
        <end position="98"/>
    </location>
</feature>
<feature type="transmembrane region" description="Helical" evidence="7">
    <location>
        <begin position="203"/>
        <end position="221"/>
    </location>
</feature>
<comment type="subcellular location">
    <subcellularLocation>
        <location evidence="1">Membrane</location>
        <topology evidence="1">Multi-pass membrane protein</topology>
    </subcellularLocation>
</comment>
<dbReference type="EMBL" id="JAQQWM010000003">
    <property type="protein sequence ID" value="KAK8072192.1"/>
    <property type="molecule type" value="Genomic_DNA"/>
</dbReference>
<dbReference type="InterPro" id="IPR002293">
    <property type="entry name" value="AA/rel_permease1"/>
</dbReference>
<dbReference type="Pfam" id="PF13520">
    <property type="entry name" value="AA_permease_2"/>
    <property type="match status" value="1"/>
</dbReference>
<keyword evidence="4 7" id="KW-1133">Transmembrane helix</keyword>
<proteinExistence type="predicted"/>
<dbReference type="PANTHER" id="PTHR45649:SF1">
    <property type="entry name" value="TRANSPORTER, PUTATIVE (EUROFUNG)-RELATED"/>
    <property type="match status" value="1"/>
</dbReference>
<keyword evidence="5 7" id="KW-0472">Membrane</keyword>
<feature type="transmembrane region" description="Helical" evidence="7">
    <location>
        <begin position="408"/>
        <end position="432"/>
    </location>
</feature>
<keyword evidence="2" id="KW-0813">Transport</keyword>
<feature type="transmembrane region" description="Helical" evidence="7">
    <location>
        <begin position="332"/>
        <end position="361"/>
    </location>
</feature>
<name>A0ABR1VM18_9PEZI</name>
<dbReference type="Proteomes" id="UP001446871">
    <property type="component" value="Unassembled WGS sequence"/>
</dbReference>
<feature type="transmembrane region" description="Helical" evidence="7">
    <location>
        <begin position="175"/>
        <end position="196"/>
    </location>
</feature>
<feature type="transmembrane region" description="Helical" evidence="7">
    <location>
        <begin position="241"/>
        <end position="264"/>
    </location>
</feature>
<evidence type="ECO:0000256" key="6">
    <source>
        <dbReference type="SAM" id="MobiDB-lite"/>
    </source>
</evidence>
<gene>
    <name evidence="8" type="ORF">PG996_005540</name>
</gene>
<sequence>METKESHNTVEELGPIDPLAPPPNSHDDSALRKIGKKPVLRRSFNLMTVLGFSCTVLITWEATLFVFVSGLQNGGPSGIIYGYILVWLGQLSLVATLAEMASMAPTSGGQYHWVCMLAPPKYQKSFGYITGWLALIGWQAALASAGLLAGTQIQSIVSLTHPEYRESATTWQSTLILWAVLALITIINVAFTTLFAKFESLSFILHILGFFGVIFPLAFLSEHANAKDVFDSFTNLGGWETQGLSFCIGIMGNVFAFVGGDAAIHLSEEVHHASTVVPWSLVATILINGTLGFAMLIATLFCMGDVDAAFAEDPHYPYMPIFRNAINSTAGAVALSAVIVTMIFVATTGALASTSRIYWAFARDRAIPGWRFLKKTSPRTGIPRNSVLTAAVIAAILALINIGDATAFNGVISVSIAGLLGSYLMASSLLLYRRLSPGHIRLASQADAEDGDRDVHNTIGKRLTWGPWRIPGALGVANNILTCVYIVFVLFFSFWPTYREVTPENMNWAVLVTVVVLLFSTLYYFIWARKSYKGPIIEI</sequence>
<feature type="transmembrane region" description="Helical" evidence="7">
    <location>
        <begin position="46"/>
        <end position="68"/>
    </location>
</feature>
<evidence type="ECO:0000256" key="1">
    <source>
        <dbReference type="ARBA" id="ARBA00004141"/>
    </source>
</evidence>
<reference evidence="8 9" key="1">
    <citation type="submission" date="2023-01" db="EMBL/GenBank/DDBJ databases">
        <title>Analysis of 21 Apiospora genomes using comparative genomics revels a genus with tremendous synthesis potential of carbohydrate active enzymes and secondary metabolites.</title>
        <authorList>
            <person name="Sorensen T."/>
        </authorList>
    </citation>
    <scope>NUCLEOTIDE SEQUENCE [LARGE SCALE GENOMIC DNA]</scope>
    <source>
        <strain evidence="8 9">CBS 83171</strain>
    </source>
</reference>
<feature type="transmembrane region" description="Helical" evidence="7">
    <location>
        <begin position="470"/>
        <end position="494"/>
    </location>
</feature>
<feature type="transmembrane region" description="Helical" evidence="7">
    <location>
        <begin position="276"/>
        <end position="301"/>
    </location>
</feature>
<organism evidence="8 9">
    <name type="scientific">Apiospora saccharicola</name>
    <dbReference type="NCBI Taxonomy" id="335842"/>
    <lineage>
        <taxon>Eukaryota</taxon>
        <taxon>Fungi</taxon>
        <taxon>Dikarya</taxon>
        <taxon>Ascomycota</taxon>
        <taxon>Pezizomycotina</taxon>
        <taxon>Sordariomycetes</taxon>
        <taxon>Xylariomycetidae</taxon>
        <taxon>Amphisphaeriales</taxon>
        <taxon>Apiosporaceae</taxon>
        <taxon>Apiospora</taxon>
    </lineage>
</organism>
<feature type="transmembrane region" description="Helical" evidence="7">
    <location>
        <begin position="506"/>
        <end position="526"/>
    </location>
</feature>
<evidence type="ECO:0000313" key="9">
    <source>
        <dbReference type="Proteomes" id="UP001446871"/>
    </source>
</evidence>
<evidence type="ECO:0000256" key="3">
    <source>
        <dbReference type="ARBA" id="ARBA00022692"/>
    </source>
</evidence>
<feature type="transmembrane region" description="Helical" evidence="7">
    <location>
        <begin position="382"/>
        <end position="402"/>
    </location>
</feature>
<feature type="compositionally biased region" description="Basic and acidic residues" evidence="6">
    <location>
        <begin position="1"/>
        <end position="10"/>
    </location>
</feature>
<keyword evidence="9" id="KW-1185">Reference proteome</keyword>
<comment type="caution">
    <text evidence="8">The sequence shown here is derived from an EMBL/GenBank/DDBJ whole genome shotgun (WGS) entry which is preliminary data.</text>
</comment>
<feature type="transmembrane region" description="Helical" evidence="7">
    <location>
        <begin position="126"/>
        <end position="149"/>
    </location>
</feature>
<dbReference type="PANTHER" id="PTHR45649">
    <property type="entry name" value="AMINO-ACID PERMEASE BAT1"/>
    <property type="match status" value="1"/>
</dbReference>
<evidence type="ECO:0008006" key="10">
    <source>
        <dbReference type="Google" id="ProtNLM"/>
    </source>
</evidence>
<dbReference type="Gene3D" id="1.20.1740.10">
    <property type="entry name" value="Amino acid/polyamine transporter I"/>
    <property type="match status" value="1"/>
</dbReference>
<evidence type="ECO:0000256" key="2">
    <source>
        <dbReference type="ARBA" id="ARBA00022448"/>
    </source>
</evidence>
<evidence type="ECO:0000313" key="8">
    <source>
        <dbReference type="EMBL" id="KAK8072192.1"/>
    </source>
</evidence>
<protein>
    <recommendedName>
        <fullName evidence="10">Amino acid transporter</fullName>
    </recommendedName>
</protein>
<feature type="region of interest" description="Disordered" evidence="6">
    <location>
        <begin position="1"/>
        <end position="29"/>
    </location>
</feature>
<keyword evidence="3 7" id="KW-0812">Transmembrane</keyword>
<evidence type="ECO:0000256" key="4">
    <source>
        <dbReference type="ARBA" id="ARBA00022989"/>
    </source>
</evidence>
<evidence type="ECO:0000256" key="5">
    <source>
        <dbReference type="ARBA" id="ARBA00023136"/>
    </source>
</evidence>